<organism evidence="3 4">
    <name type="scientific">Albugo candida</name>
    <dbReference type="NCBI Taxonomy" id="65357"/>
    <lineage>
        <taxon>Eukaryota</taxon>
        <taxon>Sar</taxon>
        <taxon>Stramenopiles</taxon>
        <taxon>Oomycota</taxon>
        <taxon>Peronosporomycetes</taxon>
        <taxon>Albuginales</taxon>
        <taxon>Albuginaceae</taxon>
        <taxon>Albugo</taxon>
    </lineage>
</organism>
<gene>
    <name evidence="3" type="ORF">BN9_118900</name>
</gene>
<dbReference type="OrthoDB" id="199930at2759"/>
<dbReference type="SUPFAM" id="SSF48371">
    <property type="entry name" value="ARM repeat"/>
    <property type="match status" value="1"/>
</dbReference>
<dbReference type="GO" id="GO:0005737">
    <property type="term" value="C:cytoplasm"/>
    <property type="evidence" value="ECO:0007669"/>
    <property type="project" value="UniProtKB-SubCell"/>
</dbReference>
<dbReference type="EMBL" id="CAIX01000434">
    <property type="protein sequence ID" value="CCI50255.1"/>
    <property type="molecule type" value="Genomic_DNA"/>
</dbReference>
<comment type="caution">
    <text evidence="3">The sequence shown here is derived from an EMBL/GenBank/DDBJ whole genome shotgun (WGS) entry which is preliminary data.</text>
</comment>
<proteinExistence type="predicted"/>
<dbReference type="InterPro" id="IPR011989">
    <property type="entry name" value="ARM-like"/>
</dbReference>
<dbReference type="GO" id="GO:0051879">
    <property type="term" value="F:Hsp90 protein binding"/>
    <property type="evidence" value="ECO:0007669"/>
    <property type="project" value="TreeGrafter"/>
</dbReference>
<accession>A0A024GTX3</accession>
<dbReference type="InterPro" id="IPR019734">
    <property type="entry name" value="TPR_rpt"/>
</dbReference>
<dbReference type="SMART" id="SM00028">
    <property type="entry name" value="TPR"/>
    <property type="match status" value="2"/>
</dbReference>
<comment type="subcellular location">
    <subcellularLocation>
        <location evidence="1">Cytoplasm</location>
    </subcellularLocation>
</comment>
<evidence type="ECO:0000313" key="3">
    <source>
        <dbReference type="EMBL" id="CCI50255.1"/>
    </source>
</evidence>
<dbReference type="AlphaFoldDB" id="A0A024GTX3"/>
<evidence type="ECO:0008006" key="5">
    <source>
        <dbReference type="Google" id="ProtNLM"/>
    </source>
</evidence>
<reference evidence="3 4" key="1">
    <citation type="submission" date="2012-05" db="EMBL/GenBank/DDBJ databases">
        <title>Recombination and specialization in a pathogen metapopulation.</title>
        <authorList>
            <person name="Gardiner A."/>
            <person name="Kemen E."/>
            <person name="Schultz-Larsen T."/>
            <person name="MacLean D."/>
            <person name="Van Oosterhout C."/>
            <person name="Jones J.D.G."/>
        </authorList>
    </citation>
    <scope>NUCLEOTIDE SEQUENCE [LARGE SCALE GENOMIC DNA]</scope>
    <source>
        <strain evidence="3 4">Ac Nc2</strain>
    </source>
</reference>
<evidence type="ECO:0000256" key="1">
    <source>
        <dbReference type="ARBA" id="ARBA00004496"/>
    </source>
</evidence>
<dbReference type="PANTHER" id="PTHR45994">
    <property type="entry name" value="FI21225P1"/>
    <property type="match status" value="1"/>
</dbReference>
<dbReference type="InterPro" id="IPR011990">
    <property type="entry name" value="TPR-like_helical_dom_sf"/>
</dbReference>
<name>A0A024GTX3_9STRA</name>
<sequence>MSAEVQALRAKGNEQFKAKEFAHAIKTYTEALNKLSTDAASEDMRSNTELFLRNNRAAAALQLKDHHSALADCTFIIEDLKYGDNLKARYRRAQAYAGLQRLADALTEIRVVLRSDPNNHSAITLAREMSVKLQQQQDPKTLYKSACDTLKEILDVWEHMPLQKKAEKKSIALLKLMEMEKYGNLRNEVAAKRFAVEEISGIELMWKFLGVSLNEVDCTDSTEKESNIGSQELIHQSLKMLTAVAESSASSAGKVLEAGQMRKIKDGSITALKALLQVCNKCVGIEYKEDSNEHEHLQILNLACRKRAVALCGLCMKYFCFGSNEIASLQQSRDSIKRSLFEGIMDGLRSRSLDLQLCALDSVLNLLVHQSAPADAAMGPNNLDENALVTSELLPLVVSLGLFPLLHSCAAITLSIPQVDLFMDNMDTGRTETEKHDCILERYRYASFLSRLPLVFTQLLTFFEKDEEKLLSLVQEYCVRPVVTVQIDNGTKLRNASASCLLMSALFLTNSKLAITAIQQSGQEGTRFAVSLHKLLISSKGFASNKITRDATMTRSWQEIWVDCVACICGVENGVSCIPEDLHVEMTKLLYAALDDQDLILRASALSIQVKILMTKKLLEIDSEDNQRLMSIVFDVLEQSQNYETRLQQRLSSNTRTMKELDGSIVAKALHWNVSSPKERSIEALSYMITITRVKQAFTSRPQAILSVFDVDLNSSVNRKGSSNMIWKESHKVPKGLPGGNYRSTVYYGVAYILHHVVTSESALKKKKMEGMDMTPEQYEELQKALKQKSALDDGDSPTQVTARVKVLLKCPKVLPTLFQLLKFTSKQSNNVIELSILSVLSIAQVTESRGQLVQSGVYQALLSHSLANNKKGNASENRSNVATPISNAAAQAMAKILITTNPNLLPVSSLFSSIRPLLEVCKSDSQLIHFEALMALTNIASVSEETKNRIVSEPHALSTIQYLQFSDHELVRRAATETICNLIPNEIVIDRIFKNEEKLRLWLAFASMEEEEEDFETCRAASGALAMVSQVPKVSQLIVKLGGISMLSKLVKGSKHEESVHRAIFALENVFTTLAQQVCPIPSLSDDVSDQVIQQVRDDMEKHGEELIEELGSLIKSKSGGASSLKEQARTCLEALNSLKRSNGLQTVRMM</sequence>
<evidence type="ECO:0000313" key="4">
    <source>
        <dbReference type="Proteomes" id="UP000053237"/>
    </source>
</evidence>
<dbReference type="Gene3D" id="1.25.10.10">
    <property type="entry name" value="Leucine-rich Repeat Variant"/>
    <property type="match status" value="1"/>
</dbReference>
<dbReference type="InterPro" id="IPR016024">
    <property type="entry name" value="ARM-type_fold"/>
</dbReference>
<keyword evidence="2" id="KW-0963">Cytoplasm</keyword>
<dbReference type="STRING" id="65357.A0A024GTX3"/>
<dbReference type="PANTHER" id="PTHR45994:SF1">
    <property type="entry name" value="FI21225P1"/>
    <property type="match status" value="1"/>
</dbReference>
<keyword evidence="4" id="KW-1185">Reference proteome</keyword>
<dbReference type="Gene3D" id="1.25.40.10">
    <property type="entry name" value="Tetratricopeptide repeat domain"/>
    <property type="match status" value="1"/>
</dbReference>
<evidence type="ECO:0000256" key="2">
    <source>
        <dbReference type="ARBA" id="ARBA00022490"/>
    </source>
</evidence>
<dbReference type="InParanoid" id="A0A024GTX3"/>
<dbReference type="Proteomes" id="UP000053237">
    <property type="component" value="Unassembled WGS sequence"/>
</dbReference>
<protein>
    <recommendedName>
        <fullName evidence="5">Protein unc-45 homolog B</fullName>
    </recommendedName>
</protein>
<dbReference type="SUPFAM" id="SSF48452">
    <property type="entry name" value="TPR-like"/>
    <property type="match status" value="1"/>
</dbReference>